<evidence type="ECO:0000259" key="2">
    <source>
        <dbReference type="Pfam" id="PF07022"/>
    </source>
</evidence>
<dbReference type="Gene3D" id="1.10.260.40">
    <property type="entry name" value="lambda repressor-like DNA-binding domains"/>
    <property type="match status" value="1"/>
</dbReference>
<dbReference type="GO" id="GO:0003677">
    <property type="term" value="F:DNA binding"/>
    <property type="evidence" value="ECO:0007669"/>
    <property type="project" value="InterPro"/>
</dbReference>
<proteinExistence type="predicted"/>
<evidence type="ECO:0000313" key="4">
    <source>
        <dbReference type="Proteomes" id="UP000003676"/>
    </source>
</evidence>
<feature type="non-terminal residue" evidence="3">
    <location>
        <position position="155"/>
    </location>
</feature>
<dbReference type="GO" id="GO:0045892">
    <property type="term" value="P:negative regulation of DNA-templated transcription"/>
    <property type="evidence" value="ECO:0007669"/>
    <property type="project" value="InterPro"/>
</dbReference>
<dbReference type="OrthoDB" id="796548at2"/>
<dbReference type="HOGENOM" id="CLU_1699188_0_0_7"/>
<dbReference type="InterPro" id="IPR010744">
    <property type="entry name" value="Phage_CI_N"/>
</dbReference>
<comment type="caution">
    <text evidence="3">The sequence shown here is derived from an EMBL/GenBank/DDBJ whole genome shotgun (WGS) entry which is preliminary data.</text>
</comment>
<reference evidence="3 4" key="2">
    <citation type="submission" date="2008-10" db="EMBL/GenBank/DDBJ databases">
        <authorList>
            <person name="Fulton L."/>
            <person name="Clifton S."/>
            <person name="Fulton B."/>
            <person name="Xu J."/>
            <person name="Minx P."/>
            <person name="Pepin K.H."/>
            <person name="Johnson M."/>
            <person name="Bhonagiri V."/>
            <person name="Nash W.E."/>
            <person name="Mardis E.R."/>
            <person name="Wilson R.K."/>
        </authorList>
    </citation>
    <scope>NUCLEOTIDE SEQUENCE [LARGE SCALE GENOMIC DNA]</scope>
    <source>
        <strain evidence="3 4">ATCC 29098</strain>
    </source>
</reference>
<reference evidence="3 4" key="1">
    <citation type="submission" date="2008-10" db="EMBL/GenBank/DDBJ databases">
        <title>Draft genome sequence of Desulvovibrio piger (ATCC 29098).</title>
        <authorList>
            <person name="Sudarsanam P."/>
            <person name="Ley R."/>
            <person name="Guruge J."/>
            <person name="Turnbaugh P.J."/>
            <person name="Mahowald M."/>
            <person name="Liep D."/>
            <person name="Gordon J."/>
        </authorList>
    </citation>
    <scope>NUCLEOTIDE SEQUENCE [LARGE SCALE GENOMIC DNA]</scope>
    <source>
        <strain evidence="3 4">ATCC 29098</strain>
    </source>
</reference>
<dbReference type="InterPro" id="IPR010982">
    <property type="entry name" value="Lambda_DNA-bd_dom_sf"/>
</dbReference>
<dbReference type="AlphaFoldDB" id="B6WYG7"/>
<accession>B6WYG7</accession>
<keyword evidence="1" id="KW-0175">Coiled coil</keyword>
<dbReference type="Pfam" id="PF07022">
    <property type="entry name" value="Phage_CI_repr"/>
    <property type="match status" value="1"/>
</dbReference>
<feature type="domain" description="Bacteriophage CI repressor N-terminal" evidence="2">
    <location>
        <begin position="17"/>
        <end position="81"/>
    </location>
</feature>
<sequence length="155" mass="18176">MFACRFELMEHASTQAALDYMKKLAGVSYDFELAQKLGYSKQALSSVKKRQKIPMKWLAKASLLFKVPVEELQAAGQKDLYANKDQEPHSESAYSVAEKDSDALTLERRIFEEEKRIFWEEKKEIIAENRRLHQEKDALYREKECLLREIGELRE</sequence>
<evidence type="ECO:0000256" key="1">
    <source>
        <dbReference type="SAM" id="Coils"/>
    </source>
</evidence>
<gene>
    <name evidence="3" type="ORF">DESPIG_03152</name>
</gene>
<feature type="coiled-coil region" evidence="1">
    <location>
        <begin position="122"/>
        <end position="149"/>
    </location>
</feature>
<evidence type="ECO:0000313" key="3">
    <source>
        <dbReference type="EMBL" id="EEB31978.1"/>
    </source>
</evidence>
<dbReference type="EMBL" id="ABXU01000105">
    <property type="protein sequence ID" value="EEB31978.1"/>
    <property type="molecule type" value="Genomic_DNA"/>
</dbReference>
<dbReference type="Proteomes" id="UP000003676">
    <property type="component" value="Unassembled WGS sequence"/>
</dbReference>
<organism evidence="3 4">
    <name type="scientific">Desulfovibrio piger ATCC 29098</name>
    <dbReference type="NCBI Taxonomy" id="411464"/>
    <lineage>
        <taxon>Bacteria</taxon>
        <taxon>Pseudomonadati</taxon>
        <taxon>Thermodesulfobacteriota</taxon>
        <taxon>Desulfovibrionia</taxon>
        <taxon>Desulfovibrionales</taxon>
        <taxon>Desulfovibrionaceae</taxon>
        <taxon>Desulfovibrio</taxon>
    </lineage>
</organism>
<name>B6WYG7_9BACT</name>
<protein>
    <submittedName>
        <fullName evidence="3">Bacteriophage CI repressor protein</fullName>
    </submittedName>
</protein>